<dbReference type="SUPFAM" id="SSF53850">
    <property type="entry name" value="Periplasmic binding protein-like II"/>
    <property type="match status" value="1"/>
</dbReference>
<dbReference type="PROSITE" id="PS51257">
    <property type="entry name" value="PROKAR_LIPOPROTEIN"/>
    <property type="match status" value="1"/>
</dbReference>
<proteinExistence type="inferred from homology"/>
<dbReference type="Gene3D" id="3.10.105.10">
    <property type="entry name" value="Dipeptide-binding Protein, Domain 3"/>
    <property type="match status" value="1"/>
</dbReference>
<dbReference type="AlphaFoldDB" id="A0A831W6Z5"/>
<dbReference type="Gene3D" id="3.40.190.10">
    <property type="entry name" value="Periplasmic binding protein-like II"/>
    <property type="match status" value="1"/>
</dbReference>
<dbReference type="EMBL" id="DRKP01000190">
    <property type="protein sequence ID" value="HEB97773.1"/>
    <property type="molecule type" value="Genomic_DNA"/>
</dbReference>
<gene>
    <name evidence="7" type="ORF">ENI96_15240</name>
</gene>
<dbReference type="CDD" id="cd08505">
    <property type="entry name" value="PBP2_NikA_DppA_OppA_like_18"/>
    <property type="match status" value="1"/>
</dbReference>
<keyword evidence="3" id="KW-0813">Transport</keyword>
<evidence type="ECO:0000256" key="1">
    <source>
        <dbReference type="ARBA" id="ARBA00004196"/>
    </source>
</evidence>
<organism evidence="7">
    <name type="scientific">Sedimenticola thiotaurini</name>
    <dbReference type="NCBI Taxonomy" id="1543721"/>
    <lineage>
        <taxon>Bacteria</taxon>
        <taxon>Pseudomonadati</taxon>
        <taxon>Pseudomonadota</taxon>
        <taxon>Gammaproteobacteria</taxon>
        <taxon>Chromatiales</taxon>
        <taxon>Sedimenticolaceae</taxon>
        <taxon>Sedimenticola</taxon>
    </lineage>
</organism>
<dbReference type="GO" id="GO:0015833">
    <property type="term" value="P:peptide transport"/>
    <property type="evidence" value="ECO:0007669"/>
    <property type="project" value="TreeGrafter"/>
</dbReference>
<dbReference type="PANTHER" id="PTHR30290">
    <property type="entry name" value="PERIPLASMIC BINDING COMPONENT OF ABC TRANSPORTER"/>
    <property type="match status" value="1"/>
</dbReference>
<evidence type="ECO:0000313" key="7">
    <source>
        <dbReference type="EMBL" id="HEB97773.1"/>
    </source>
</evidence>
<dbReference type="Gene3D" id="3.90.76.10">
    <property type="entry name" value="Dipeptide-binding Protein, Domain 1"/>
    <property type="match status" value="1"/>
</dbReference>
<dbReference type="GO" id="GO:1904680">
    <property type="term" value="F:peptide transmembrane transporter activity"/>
    <property type="evidence" value="ECO:0007669"/>
    <property type="project" value="TreeGrafter"/>
</dbReference>
<evidence type="ECO:0000256" key="3">
    <source>
        <dbReference type="ARBA" id="ARBA00022448"/>
    </source>
</evidence>
<reference evidence="7" key="1">
    <citation type="journal article" date="2020" name="mSystems">
        <title>Genome- and Community-Level Interaction Insights into Carbon Utilization and Element Cycling Functions of Hydrothermarchaeota in Hydrothermal Sediment.</title>
        <authorList>
            <person name="Zhou Z."/>
            <person name="Liu Y."/>
            <person name="Xu W."/>
            <person name="Pan J."/>
            <person name="Luo Z.H."/>
            <person name="Li M."/>
        </authorList>
    </citation>
    <scope>NUCLEOTIDE SEQUENCE [LARGE SCALE GENOMIC DNA]</scope>
    <source>
        <strain evidence="7">HyVt-443</strain>
    </source>
</reference>
<keyword evidence="5" id="KW-0472">Membrane</keyword>
<accession>A0A831W6Z5</accession>
<dbReference type="GO" id="GO:0030313">
    <property type="term" value="C:cell envelope"/>
    <property type="evidence" value="ECO:0007669"/>
    <property type="project" value="UniProtKB-SubCell"/>
</dbReference>
<comment type="subcellular location">
    <subcellularLocation>
        <location evidence="1">Cell envelope</location>
    </subcellularLocation>
</comment>
<feature type="domain" description="Solute-binding protein family 5" evidence="6">
    <location>
        <begin position="177"/>
        <end position="601"/>
    </location>
</feature>
<feature type="transmembrane region" description="Helical" evidence="5">
    <location>
        <begin position="701"/>
        <end position="724"/>
    </location>
</feature>
<sequence>MHKADSPRSLPTPFRFFLLLLTGLLLTGCSEGPWNNPYRASESGRSIVYSSFSERPKHLDPARAYSSNEYGFIAQIYEPPLQYHFLKRPYQLVPLAATGLPRVTYLDESGRPLPDDAPVEQIAFSDYEIRLRPGMRYQPHPALARDGEGRYRYHRLDRAVIDRLNTLQDLPATGTREVVADDFVYQIKRIAFPPLNSPIAGVMQEYIVGFGDFAERTGAAYQALKRKQGGKPWLDLRDYELSGVKVLDRYRLRIRLKGKYPQFRYWLAMPFFAPMPWEAERFYHQPGMERRNISLDWYPIGSGPFMLGENNPNLRMVLEANPNYHGEAYPEDGDPGDAEAGLLRDAGKRMPFIEKAVYSLEKESIPYWNKFLQGYYDTSGISSDSFDQAVQFSDQGDLALTDAMQAKGISLQTAVTASVYYMGFNMLDPVVGGESERARLLRRAISIAMDFEEYIAIFNNGRGVAAQGPIPPGIFGNEEGREGINPYVYDLVDGRPRRKPLEEARRLLAEAGYPGGRDRTTGKPLILYYDTTSAGPDGKARLNWIRKQFAKLGIQLVIRASDYNRFQEKMRKGTGQIFMWGWNADYPDPENFLFLLYGPNGKVEHGGENAANYSNPEFDRLFVAMKNMEDGPRRLEIIRRMVRILRRDAPWVWGFFPKSFALYHAWYRNVKPNLMANNTLKYRRVDPRLRDDLRRQWNPPIVWPILLGLLLLVVSAIPAVRVYLRREGSSAR</sequence>
<comment type="caution">
    <text evidence="7">The sequence shown here is derived from an EMBL/GenBank/DDBJ whole genome shotgun (WGS) entry which is preliminary data.</text>
</comment>
<keyword evidence="4" id="KW-0732">Signal</keyword>
<evidence type="ECO:0000256" key="4">
    <source>
        <dbReference type="ARBA" id="ARBA00022729"/>
    </source>
</evidence>
<protein>
    <submittedName>
        <fullName evidence="7">Peptide ABC transporter substrate-binding protein</fullName>
    </submittedName>
</protein>
<evidence type="ECO:0000256" key="2">
    <source>
        <dbReference type="ARBA" id="ARBA00005695"/>
    </source>
</evidence>
<evidence type="ECO:0000259" key="6">
    <source>
        <dbReference type="Pfam" id="PF00496"/>
    </source>
</evidence>
<dbReference type="InterPro" id="IPR039424">
    <property type="entry name" value="SBP_5"/>
</dbReference>
<keyword evidence="5" id="KW-1133">Transmembrane helix</keyword>
<comment type="similarity">
    <text evidence="2">Belongs to the bacterial solute-binding protein 5 family.</text>
</comment>
<dbReference type="Pfam" id="PF00496">
    <property type="entry name" value="SBP_bac_5"/>
    <property type="match status" value="1"/>
</dbReference>
<dbReference type="Proteomes" id="UP000886251">
    <property type="component" value="Unassembled WGS sequence"/>
</dbReference>
<dbReference type="InterPro" id="IPR000914">
    <property type="entry name" value="SBP_5_dom"/>
</dbReference>
<keyword evidence="5" id="KW-0812">Transmembrane</keyword>
<name>A0A831W6Z5_9GAMM</name>
<evidence type="ECO:0000256" key="5">
    <source>
        <dbReference type="SAM" id="Phobius"/>
    </source>
</evidence>
<dbReference type="PANTHER" id="PTHR30290:SF10">
    <property type="entry name" value="PERIPLASMIC OLIGOPEPTIDE-BINDING PROTEIN-RELATED"/>
    <property type="match status" value="1"/>
</dbReference>